<dbReference type="RefSeq" id="XP_044565476.1">
    <property type="nucleotide sequence ID" value="XM_044703855.1"/>
</dbReference>
<sequence length="909" mass="102934">MSHHQQNQQPSSSSSPSMMMEMGSSQNNNQQHHQQPHEIPYLPFKPQQQYENNTAHSSSSGALTSPPPLIVSPSLIRVPSMENDSSQTIIVDSNHQKENVVVVSMNGSPHQQALNHTSSIIDNNDQMNNSSDAAQTPSPPSSQQGEERKDLAAADEDEKYKLHINDWDANSKETKKWYLGIKRPRFPSNYISTTKYTWWNFLILNPLLQMKKIGNIYFIIVMIFALVPGVSPTNPVTSVLPVIFILGVNMVREGGEDFLRYLSDRKVNKMSAYVLKENEFQRVDTCDVRVGDIVKVSEDYSFPADILLITSNLEDGSCNIETANLDGETNLKTRNCPKGLHAFNTPEKLSSMKGIIDCQPPNEELYKFKGSIKVEGMGPEIPLSHANLLLKGSILRSTQYIYGIVIYTGPDTKIMKNMQKAKVKFSFVNKMLNYFIGALFVLQIIFCLIFVGLGGYEEFVNACRYAYTGKSKIETTDAGYVVLSILTYFILLNLLIPVSLFVSLEFVKMIQAWFITMDNQMAIYDTHPHDPDKKVFMNSVSISSDLNADLSQIDIIFSDKTGTLTENSMVFNKCCIGNDYIHDDYQTKGHIGRVLNQLKDYHLMKKHGVQWVTMNEHGESLNNMIFQLPQPEIDSIISNRKLSISSENEFFLGMNTLLLLSLCHNVAVREKPLHGSDPSSTTTTSTATRKFFEGESVDEVALVLGAVNNDFVLKSFSEKRTVVSIFGKDYTFERLCEIPFTPDRKRMSTFFKIPQDFLNDFPVFKKIAQQQHHLSDSDINHPEGMIVCYTKGADSFLFPFIDPSNSKLLKPKLDEHILDFAKDGLRTLLLAYKFIGHDEFNEWITRYNAAKSLLTKTRDQAIEQAEKEIEKNLLITGASGIEDKLQPKVPETIRFFLTSWITIMVINRR</sequence>
<proteinExistence type="inferred from homology"/>
<dbReference type="SUPFAM" id="SSF81653">
    <property type="entry name" value="Calcium ATPase, transduction domain A"/>
    <property type="match status" value="1"/>
</dbReference>
<feature type="binding site" evidence="5">
    <location>
        <position position="561"/>
    </location>
    <ligand>
        <name>ATP</name>
        <dbReference type="ChEBI" id="CHEBI:30616"/>
    </ligand>
</feature>
<gene>
    <name evidence="11" type="ORF">FDP41_013246</name>
</gene>
<feature type="transmembrane region" description="Helical" evidence="7">
    <location>
        <begin position="213"/>
        <end position="230"/>
    </location>
</feature>
<keyword evidence="7" id="KW-1278">Translocase</keyword>
<dbReference type="InterPro" id="IPR023299">
    <property type="entry name" value="ATPase_P-typ_cyto_dom_N"/>
</dbReference>
<dbReference type="InterPro" id="IPR008250">
    <property type="entry name" value="ATPase_P-typ_transduc_dom_A_sf"/>
</dbReference>
<evidence type="ECO:0000256" key="1">
    <source>
        <dbReference type="ARBA" id="ARBA00022692"/>
    </source>
</evidence>
<dbReference type="VEuPathDB" id="AmoebaDB:NfTy_036420"/>
<dbReference type="NCBIfam" id="TIGR01652">
    <property type="entry name" value="ATPase-Plipid"/>
    <property type="match status" value="1"/>
</dbReference>
<evidence type="ECO:0000259" key="10">
    <source>
        <dbReference type="Pfam" id="PF16209"/>
    </source>
</evidence>
<keyword evidence="6 7" id="KW-0460">Magnesium</keyword>
<keyword evidence="2 7" id="KW-1133">Transmembrane helix</keyword>
<dbReference type="GeneID" id="68120461"/>
<keyword evidence="5 7" id="KW-0067">ATP-binding</keyword>
<organism evidence="11 12">
    <name type="scientific">Naegleria fowleri</name>
    <name type="common">Brain eating amoeba</name>
    <dbReference type="NCBI Taxonomy" id="5763"/>
    <lineage>
        <taxon>Eukaryota</taxon>
        <taxon>Discoba</taxon>
        <taxon>Heterolobosea</taxon>
        <taxon>Tetramitia</taxon>
        <taxon>Eutetramitia</taxon>
        <taxon>Vahlkampfiidae</taxon>
        <taxon>Naegleria</taxon>
    </lineage>
</organism>
<dbReference type="InterPro" id="IPR023298">
    <property type="entry name" value="ATPase_P-typ_TM_dom_sf"/>
</dbReference>
<feature type="region of interest" description="Disordered" evidence="8">
    <location>
        <begin position="1"/>
        <end position="68"/>
    </location>
</feature>
<comment type="cofactor">
    <cofactor evidence="6">
        <name>Mg(2+)</name>
        <dbReference type="ChEBI" id="CHEBI:18420"/>
    </cofactor>
</comment>
<evidence type="ECO:0000259" key="9">
    <source>
        <dbReference type="Pfam" id="PF00122"/>
    </source>
</evidence>
<dbReference type="Gene3D" id="2.70.150.10">
    <property type="entry name" value="Calcium-transporting ATPase, cytoplasmic transduction domain A"/>
    <property type="match status" value="1"/>
</dbReference>
<dbReference type="OMA" id="WDANSKE"/>
<dbReference type="VEuPathDB" id="AmoebaDB:NF0028310"/>
<dbReference type="SUPFAM" id="SSF81665">
    <property type="entry name" value="Calcium ATPase, transmembrane domain M"/>
    <property type="match status" value="1"/>
</dbReference>
<comment type="subcellular location">
    <subcellularLocation>
        <location evidence="7">Membrane</location>
        <topology evidence="7">Multi-pass membrane protein</topology>
    </subcellularLocation>
</comment>
<dbReference type="InterPro" id="IPR059000">
    <property type="entry name" value="ATPase_P-type_domA"/>
</dbReference>
<feature type="binding site" evidence="5">
    <location>
        <position position="559"/>
    </location>
    <ligand>
        <name>ATP</name>
        <dbReference type="ChEBI" id="CHEBI:30616"/>
    </ligand>
</feature>
<evidence type="ECO:0000256" key="5">
    <source>
        <dbReference type="PIRSR" id="PIRSR606539-2"/>
    </source>
</evidence>
<keyword evidence="1 7" id="KW-0812">Transmembrane</keyword>
<dbReference type="InterPro" id="IPR018303">
    <property type="entry name" value="ATPase_P-typ_P_site"/>
</dbReference>
<keyword evidence="3 7" id="KW-0472">Membrane</keyword>
<dbReference type="PROSITE" id="PS00154">
    <property type="entry name" value="ATPASE_E1_E2"/>
    <property type="match status" value="1"/>
</dbReference>
<evidence type="ECO:0000256" key="8">
    <source>
        <dbReference type="SAM" id="MobiDB-lite"/>
    </source>
</evidence>
<dbReference type="Pfam" id="PF00122">
    <property type="entry name" value="E1-E2_ATPase"/>
    <property type="match status" value="1"/>
</dbReference>
<dbReference type="PANTHER" id="PTHR24092:SF150">
    <property type="entry name" value="PHOSPHOLIPID-TRANSPORTING ATPASE"/>
    <property type="match status" value="1"/>
</dbReference>
<feature type="transmembrane region" description="Helical" evidence="7">
    <location>
        <begin position="432"/>
        <end position="456"/>
    </location>
</feature>
<feature type="binding site" evidence="6">
    <location>
        <position position="561"/>
    </location>
    <ligand>
        <name>Mg(2+)</name>
        <dbReference type="ChEBI" id="CHEBI:18420"/>
    </ligand>
</feature>
<evidence type="ECO:0000256" key="3">
    <source>
        <dbReference type="ARBA" id="ARBA00023136"/>
    </source>
</evidence>
<dbReference type="GO" id="GO:0140326">
    <property type="term" value="F:ATPase-coupled intramembrane lipid transporter activity"/>
    <property type="evidence" value="ECO:0007669"/>
    <property type="project" value="UniProtKB-EC"/>
</dbReference>
<dbReference type="Gene3D" id="3.40.1110.10">
    <property type="entry name" value="Calcium-transporting ATPase, cytoplasmic domain N"/>
    <property type="match status" value="1"/>
</dbReference>
<evidence type="ECO:0000256" key="7">
    <source>
        <dbReference type="RuleBase" id="RU362033"/>
    </source>
</evidence>
<evidence type="ECO:0000313" key="12">
    <source>
        <dbReference type="Proteomes" id="UP000444721"/>
    </source>
</evidence>
<keyword evidence="5 7" id="KW-0547">Nucleotide-binding</keyword>
<feature type="compositionally biased region" description="Basic and acidic residues" evidence="8">
    <location>
        <begin position="145"/>
        <end position="155"/>
    </location>
</feature>
<dbReference type="InterPro" id="IPR006539">
    <property type="entry name" value="P-type_ATPase_IV"/>
</dbReference>
<dbReference type="GO" id="GO:0005524">
    <property type="term" value="F:ATP binding"/>
    <property type="evidence" value="ECO:0007669"/>
    <property type="project" value="UniProtKB-UniRule"/>
</dbReference>
<feature type="transmembrane region" description="Helical" evidence="7">
    <location>
        <begin position="480"/>
        <end position="507"/>
    </location>
</feature>
<keyword evidence="6" id="KW-0479">Metal-binding</keyword>
<dbReference type="GO" id="GO:0045332">
    <property type="term" value="P:phospholipid translocation"/>
    <property type="evidence" value="ECO:0007669"/>
    <property type="project" value="TreeGrafter"/>
</dbReference>
<feature type="compositionally biased region" description="Polar residues" evidence="8">
    <location>
        <begin position="46"/>
        <end position="63"/>
    </location>
</feature>
<feature type="domain" description="P-type ATPase A" evidence="9">
    <location>
        <begin position="268"/>
        <end position="416"/>
    </location>
</feature>
<feature type="binding site" evidence="6">
    <location>
        <position position="559"/>
    </location>
    <ligand>
        <name>Mg(2+)</name>
        <dbReference type="ChEBI" id="CHEBI:18420"/>
    </ligand>
</feature>
<dbReference type="Pfam" id="PF16209">
    <property type="entry name" value="PhoLip_ATPase_N"/>
    <property type="match status" value="1"/>
</dbReference>
<comment type="caution">
    <text evidence="11">The sequence shown here is derived from an EMBL/GenBank/DDBJ whole genome shotgun (WGS) entry which is preliminary data.</text>
</comment>
<evidence type="ECO:0000256" key="2">
    <source>
        <dbReference type="ARBA" id="ARBA00022989"/>
    </source>
</evidence>
<feature type="region of interest" description="Disordered" evidence="8">
    <location>
        <begin position="121"/>
        <end position="155"/>
    </location>
</feature>
<comment type="similarity">
    <text evidence="7">Belongs to the cation transport ATPase (P-type) (TC 3.A.3) family. Type IV subfamily.</text>
</comment>
<dbReference type="VEuPathDB" id="AmoebaDB:FDP41_013246"/>
<dbReference type="GO" id="GO:0005886">
    <property type="term" value="C:plasma membrane"/>
    <property type="evidence" value="ECO:0007669"/>
    <property type="project" value="TreeGrafter"/>
</dbReference>
<feature type="binding site" evidence="5">
    <location>
        <position position="791"/>
    </location>
    <ligand>
        <name>ATP</name>
        <dbReference type="ChEBI" id="CHEBI:30616"/>
    </ligand>
</feature>
<accession>A0A6A5BRR7</accession>
<name>A0A6A5BRR7_NAEFO</name>
<feature type="binding site" evidence="5">
    <location>
        <position position="699"/>
    </location>
    <ligand>
        <name>ATP</name>
        <dbReference type="ChEBI" id="CHEBI:30616"/>
    </ligand>
</feature>
<feature type="domain" description="P-type ATPase N-terminal" evidence="10">
    <location>
        <begin position="163"/>
        <end position="238"/>
    </location>
</feature>
<dbReference type="GO" id="GO:0000287">
    <property type="term" value="F:magnesium ion binding"/>
    <property type="evidence" value="ECO:0007669"/>
    <property type="project" value="UniProtKB-UniRule"/>
</dbReference>
<evidence type="ECO:0000256" key="6">
    <source>
        <dbReference type="PIRSR" id="PIRSR606539-3"/>
    </source>
</evidence>
<dbReference type="InterPro" id="IPR032631">
    <property type="entry name" value="P-type_ATPase_N"/>
</dbReference>
<dbReference type="SUPFAM" id="SSF81660">
    <property type="entry name" value="Metal cation-transporting ATPase, ATP-binding domain N"/>
    <property type="match status" value="1"/>
</dbReference>
<dbReference type="OrthoDB" id="377733at2759"/>
<protein>
    <recommendedName>
        <fullName evidence="7">Phospholipid-transporting ATPase</fullName>
        <ecNumber evidence="7">7.6.2.1</ecNumber>
    </recommendedName>
</protein>
<feature type="compositionally biased region" description="Polar residues" evidence="8">
    <location>
        <begin position="121"/>
        <end position="144"/>
    </location>
</feature>
<reference evidence="11 12" key="1">
    <citation type="journal article" date="2019" name="Sci. Rep.">
        <title>Nanopore sequencing improves the draft genome of the human pathogenic amoeba Naegleria fowleri.</title>
        <authorList>
            <person name="Liechti N."/>
            <person name="Schurch N."/>
            <person name="Bruggmann R."/>
            <person name="Wittwer M."/>
        </authorList>
    </citation>
    <scope>NUCLEOTIDE SEQUENCE [LARGE SCALE GENOMIC DNA]</scope>
    <source>
        <strain evidence="11 12">ATCC 30894</strain>
    </source>
</reference>
<evidence type="ECO:0000313" key="11">
    <source>
        <dbReference type="EMBL" id="KAF0980763.1"/>
    </source>
</evidence>
<dbReference type="PANTHER" id="PTHR24092">
    <property type="entry name" value="PROBABLE PHOSPHOLIPID-TRANSPORTING ATPASE"/>
    <property type="match status" value="1"/>
</dbReference>
<dbReference type="AlphaFoldDB" id="A0A6A5BRR7"/>
<dbReference type="EC" id="7.6.2.1" evidence="7"/>
<feature type="binding site" evidence="5">
    <location>
        <position position="560"/>
    </location>
    <ligand>
        <name>ATP</name>
        <dbReference type="ChEBI" id="CHEBI:30616"/>
    </ligand>
</feature>
<dbReference type="Proteomes" id="UP000444721">
    <property type="component" value="Unassembled WGS sequence"/>
</dbReference>
<dbReference type="EMBL" id="VFQX01000017">
    <property type="protein sequence ID" value="KAF0980763.1"/>
    <property type="molecule type" value="Genomic_DNA"/>
</dbReference>
<feature type="compositionally biased region" description="Low complexity" evidence="8">
    <location>
        <begin position="1"/>
        <end position="33"/>
    </location>
</feature>
<comment type="caution">
    <text evidence="7">Lacks conserved residue(s) required for the propagation of feature annotation.</text>
</comment>
<feature type="binding site" evidence="5">
    <location>
        <position position="740"/>
    </location>
    <ligand>
        <name>ATP</name>
        <dbReference type="ChEBI" id="CHEBI:30616"/>
    </ligand>
</feature>
<feature type="active site" description="4-aspartylphosphate intermediate" evidence="4">
    <location>
        <position position="559"/>
    </location>
</feature>
<comment type="catalytic activity">
    <reaction evidence="7">
        <text>ATP + H2O + phospholipidSide 1 = ADP + phosphate + phospholipidSide 2.</text>
        <dbReference type="EC" id="7.6.2.1"/>
    </reaction>
</comment>
<feature type="binding site" evidence="5">
    <location>
        <position position="826"/>
    </location>
    <ligand>
        <name>ATP</name>
        <dbReference type="ChEBI" id="CHEBI:30616"/>
    </ligand>
</feature>
<keyword evidence="12" id="KW-1185">Reference proteome</keyword>
<evidence type="ECO:0000256" key="4">
    <source>
        <dbReference type="PIRSR" id="PIRSR606539-1"/>
    </source>
</evidence>